<dbReference type="EMBL" id="LJXT01000071">
    <property type="protein sequence ID" value="KPQ14126.1"/>
    <property type="molecule type" value="Genomic_DNA"/>
</dbReference>
<protein>
    <submittedName>
        <fullName evidence="1">Uncharacterized protein</fullName>
    </submittedName>
</protein>
<evidence type="ECO:0000313" key="2">
    <source>
        <dbReference type="Proteomes" id="UP000050421"/>
    </source>
</evidence>
<gene>
    <name evidence="1" type="ORF">HLUCCX10_11305</name>
</gene>
<dbReference type="STRING" id="1305737.GCA_000526355_01878"/>
<proteinExistence type="predicted"/>
<organism evidence="1 2">
    <name type="scientific">Algoriphagus marincola HL-49</name>
    <dbReference type="NCBI Taxonomy" id="1305737"/>
    <lineage>
        <taxon>Bacteria</taxon>
        <taxon>Pseudomonadati</taxon>
        <taxon>Bacteroidota</taxon>
        <taxon>Cytophagia</taxon>
        <taxon>Cytophagales</taxon>
        <taxon>Cyclobacteriaceae</taxon>
        <taxon>Algoriphagus</taxon>
    </lineage>
</organism>
<dbReference type="AlphaFoldDB" id="A0A0P8AF44"/>
<evidence type="ECO:0000313" key="1">
    <source>
        <dbReference type="EMBL" id="KPQ14126.1"/>
    </source>
</evidence>
<comment type="caution">
    <text evidence="1">The sequence shown here is derived from an EMBL/GenBank/DDBJ whole genome shotgun (WGS) entry which is preliminary data.</text>
</comment>
<accession>A0A0P8AF44</accession>
<name>A0A0P8AF44_9BACT</name>
<sequence length="34" mass="4072">MLSFVKTVKIHLNQFKGGFDVFNFKEIHFLIMQN</sequence>
<dbReference type="PATRIC" id="fig|1305737.6.peg.2874"/>
<dbReference type="Proteomes" id="UP000050421">
    <property type="component" value="Unassembled WGS sequence"/>
</dbReference>
<reference evidence="1 2" key="1">
    <citation type="submission" date="2015-09" db="EMBL/GenBank/DDBJ databases">
        <title>Identification and resolution of microdiversity through metagenomic sequencing of parallel consortia.</title>
        <authorList>
            <person name="Nelson W.C."/>
            <person name="Romine M.F."/>
            <person name="Lindemann S.R."/>
        </authorList>
    </citation>
    <scope>NUCLEOTIDE SEQUENCE [LARGE SCALE GENOMIC DNA]</scope>
    <source>
        <strain evidence="1">HL-49</strain>
    </source>
</reference>